<evidence type="ECO:0000313" key="3">
    <source>
        <dbReference type="Proteomes" id="UP001213000"/>
    </source>
</evidence>
<feature type="compositionally biased region" description="Basic and acidic residues" evidence="1">
    <location>
        <begin position="105"/>
        <end position="114"/>
    </location>
</feature>
<reference evidence="2" key="1">
    <citation type="submission" date="2022-07" db="EMBL/GenBank/DDBJ databases">
        <title>Genome Sequence of Leucocoprinus birnbaumii.</title>
        <authorList>
            <person name="Buettner E."/>
        </authorList>
    </citation>
    <scope>NUCLEOTIDE SEQUENCE</scope>
    <source>
        <strain evidence="2">VT141</strain>
    </source>
</reference>
<evidence type="ECO:0000313" key="2">
    <source>
        <dbReference type="EMBL" id="KAJ3566277.1"/>
    </source>
</evidence>
<organism evidence="2 3">
    <name type="scientific">Leucocoprinus birnbaumii</name>
    <dbReference type="NCBI Taxonomy" id="56174"/>
    <lineage>
        <taxon>Eukaryota</taxon>
        <taxon>Fungi</taxon>
        <taxon>Dikarya</taxon>
        <taxon>Basidiomycota</taxon>
        <taxon>Agaricomycotina</taxon>
        <taxon>Agaricomycetes</taxon>
        <taxon>Agaricomycetidae</taxon>
        <taxon>Agaricales</taxon>
        <taxon>Agaricineae</taxon>
        <taxon>Agaricaceae</taxon>
        <taxon>Leucocoprinus</taxon>
    </lineage>
</organism>
<sequence>MNQLLSLQIQTRRKSSYMLRDSRAHIALRCCDVTGVSPVLDSGALKAEGNGVRPSTELSPRLTGSLAAMTVDVNVDVEVAVHEPLVKDDDVDMDYAPGRLGGARRKLESEDPRRSWLRIGPDGS</sequence>
<protein>
    <submittedName>
        <fullName evidence="2">Uncharacterized protein</fullName>
    </submittedName>
</protein>
<dbReference type="EMBL" id="JANIEX010000499">
    <property type="protein sequence ID" value="KAJ3566277.1"/>
    <property type="molecule type" value="Genomic_DNA"/>
</dbReference>
<comment type="caution">
    <text evidence="2">The sequence shown here is derived from an EMBL/GenBank/DDBJ whole genome shotgun (WGS) entry which is preliminary data.</text>
</comment>
<dbReference type="AlphaFoldDB" id="A0AAD5VPU8"/>
<evidence type="ECO:0000256" key="1">
    <source>
        <dbReference type="SAM" id="MobiDB-lite"/>
    </source>
</evidence>
<gene>
    <name evidence="2" type="ORF">NP233_g7100</name>
</gene>
<feature type="region of interest" description="Disordered" evidence="1">
    <location>
        <begin position="97"/>
        <end position="124"/>
    </location>
</feature>
<keyword evidence="3" id="KW-1185">Reference proteome</keyword>
<proteinExistence type="predicted"/>
<dbReference type="Proteomes" id="UP001213000">
    <property type="component" value="Unassembled WGS sequence"/>
</dbReference>
<accession>A0AAD5VPU8</accession>
<name>A0AAD5VPU8_9AGAR</name>